<dbReference type="EMBL" id="JAHUTI010051404">
    <property type="protein sequence ID" value="MED6249139.1"/>
    <property type="molecule type" value="Genomic_DNA"/>
</dbReference>
<keyword evidence="2" id="KW-1185">Reference proteome</keyword>
<organism evidence="1 2">
    <name type="scientific">Ataeniobius toweri</name>
    <dbReference type="NCBI Taxonomy" id="208326"/>
    <lineage>
        <taxon>Eukaryota</taxon>
        <taxon>Metazoa</taxon>
        <taxon>Chordata</taxon>
        <taxon>Craniata</taxon>
        <taxon>Vertebrata</taxon>
        <taxon>Euteleostomi</taxon>
        <taxon>Actinopterygii</taxon>
        <taxon>Neopterygii</taxon>
        <taxon>Teleostei</taxon>
        <taxon>Neoteleostei</taxon>
        <taxon>Acanthomorphata</taxon>
        <taxon>Ovalentaria</taxon>
        <taxon>Atherinomorphae</taxon>
        <taxon>Cyprinodontiformes</taxon>
        <taxon>Goodeidae</taxon>
        <taxon>Ataeniobius</taxon>
    </lineage>
</organism>
<dbReference type="Proteomes" id="UP001345963">
    <property type="component" value="Unassembled WGS sequence"/>
</dbReference>
<accession>A0ABU7BFU5</accession>
<gene>
    <name evidence="1" type="ORF">ATANTOWER_009917</name>
</gene>
<reference evidence="1 2" key="1">
    <citation type="submission" date="2021-07" db="EMBL/GenBank/DDBJ databases">
        <authorList>
            <person name="Palmer J.M."/>
        </authorList>
    </citation>
    <scope>NUCLEOTIDE SEQUENCE [LARGE SCALE GENOMIC DNA]</scope>
    <source>
        <strain evidence="1 2">AT_MEX2019</strain>
        <tissue evidence="1">Muscle</tissue>
    </source>
</reference>
<proteinExistence type="predicted"/>
<evidence type="ECO:0000313" key="2">
    <source>
        <dbReference type="Proteomes" id="UP001345963"/>
    </source>
</evidence>
<evidence type="ECO:0000313" key="1">
    <source>
        <dbReference type="EMBL" id="MED6249139.1"/>
    </source>
</evidence>
<protein>
    <submittedName>
        <fullName evidence="1">Uncharacterized protein</fullName>
    </submittedName>
</protein>
<sequence length="102" mass="11804">MQGQQVRTNLGCQINFFIRYYAVVHFQFAGPRRLGKHTEHKKLCIPDHVRKSQVLRVLEPLNSERQNSVHSLPVCRHRELSVTGENETIDLIIFSQSSAYVT</sequence>
<comment type="caution">
    <text evidence="1">The sequence shown here is derived from an EMBL/GenBank/DDBJ whole genome shotgun (WGS) entry which is preliminary data.</text>
</comment>
<name>A0ABU7BFU5_9TELE</name>
<feature type="non-terminal residue" evidence="1">
    <location>
        <position position="102"/>
    </location>
</feature>